<keyword evidence="6" id="KW-1185">Reference proteome</keyword>
<accession>A0A813A5H3</accession>
<name>A0A813A5H3_9DINO</name>
<comment type="cofactor">
    <cofactor evidence="1">
        <name>Ca(2+)</name>
        <dbReference type="ChEBI" id="CHEBI:29108"/>
    </cofactor>
</comment>
<reference evidence="5" key="1">
    <citation type="submission" date="2021-02" db="EMBL/GenBank/DDBJ databases">
        <authorList>
            <person name="Dougan E. K."/>
            <person name="Rhodes N."/>
            <person name="Thang M."/>
            <person name="Chan C."/>
        </authorList>
    </citation>
    <scope>NUCLEOTIDE SEQUENCE</scope>
</reference>
<evidence type="ECO:0000256" key="3">
    <source>
        <dbReference type="ARBA" id="ARBA00022729"/>
    </source>
</evidence>
<dbReference type="InterPro" id="IPR017853">
    <property type="entry name" value="GH"/>
</dbReference>
<organism evidence="5 6">
    <name type="scientific">Symbiodinium necroappetens</name>
    <dbReference type="NCBI Taxonomy" id="1628268"/>
    <lineage>
        <taxon>Eukaryota</taxon>
        <taxon>Sar</taxon>
        <taxon>Alveolata</taxon>
        <taxon>Dinophyceae</taxon>
        <taxon>Suessiales</taxon>
        <taxon>Symbiodiniaceae</taxon>
        <taxon>Symbiodinium</taxon>
    </lineage>
</organism>
<comment type="caution">
    <text evidence="5">The sequence shown here is derived from an EMBL/GenBank/DDBJ whole genome shotgun (WGS) entry which is preliminary data.</text>
</comment>
<dbReference type="GO" id="GO:0005975">
    <property type="term" value="P:carbohydrate metabolic process"/>
    <property type="evidence" value="ECO:0007669"/>
    <property type="project" value="InterPro"/>
</dbReference>
<feature type="domain" description="Glycosyl hydrolase family 13 catalytic" evidence="4">
    <location>
        <begin position="2"/>
        <end position="70"/>
    </location>
</feature>
<evidence type="ECO:0000313" key="6">
    <source>
        <dbReference type="Proteomes" id="UP000601435"/>
    </source>
</evidence>
<dbReference type="GO" id="GO:0046872">
    <property type="term" value="F:metal ion binding"/>
    <property type="evidence" value="ECO:0007669"/>
    <property type="project" value="UniProtKB-KW"/>
</dbReference>
<proteinExistence type="predicted"/>
<dbReference type="Gene3D" id="3.20.20.80">
    <property type="entry name" value="Glycosidases"/>
    <property type="match status" value="1"/>
</dbReference>
<evidence type="ECO:0000313" key="5">
    <source>
        <dbReference type="EMBL" id="CAE7851513.1"/>
    </source>
</evidence>
<dbReference type="PANTHER" id="PTHR10357:SF215">
    <property type="entry name" value="ALPHA-AMYLASE 1"/>
    <property type="match status" value="1"/>
</dbReference>
<protein>
    <submittedName>
        <fullName evidence="5">ALP1 protein</fullName>
    </submittedName>
</protein>
<dbReference type="EMBL" id="CAJNJA010053786">
    <property type="protein sequence ID" value="CAE7851513.1"/>
    <property type="molecule type" value="Genomic_DNA"/>
</dbReference>
<feature type="non-terminal residue" evidence="5">
    <location>
        <position position="104"/>
    </location>
</feature>
<dbReference type="OrthoDB" id="1740265at2759"/>
<dbReference type="SUPFAM" id="SSF51445">
    <property type="entry name" value="(Trans)glycosidases"/>
    <property type="match status" value="1"/>
</dbReference>
<feature type="non-terminal residue" evidence="5">
    <location>
        <position position="1"/>
    </location>
</feature>
<evidence type="ECO:0000259" key="4">
    <source>
        <dbReference type="Pfam" id="PF00128"/>
    </source>
</evidence>
<dbReference type="InterPro" id="IPR006047">
    <property type="entry name" value="GH13_cat_dom"/>
</dbReference>
<evidence type="ECO:0000256" key="1">
    <source>
        <dbReference type="ARBA" id="ARBA00001913"/>
    </source>
</evidence>
<dbReference type="PANTHER" id="PTHR10357">
    <property type="entry name" value="ALPHA-AMYLASE FAMILY MEMBER"/>
    <property type="match status" value="1"/>
</dbReference>
<gene>
    <name evidence="5" type="primary">ALP1</name>
    <name evidence="5" type="ORF">SNEC2469_LOCUS26423</name>
</gene>
<dbReference type="AlphaFoldDB" id="A0A813A5H3"/>
<keyword evidence="3" id="KW-0732">Signal</keyword>
<dbReference type="Pfam" id="PF00128">
    <property type="entry name" value="Alpha-amylase"/>
    <property type="match status" value="1"/>
</dbReference>
<dbReference type="Proteomes" id="UP000601435">
    <property type="component" value="Unassembled WGS sequence"/>
</dbReference>
<sequence>DAINLFKINPHFGTKEDLKQLSKSLHDRGMCLVLDIVLNHMRSLKVNGKLNLSSIVPFDKPEYYHQRGRRPDQSFEEYLLNGPPPAFDGSTDSKNLATLVKEGK</sequence>
<evidence type="ECO:0000256" key="2">
    <source>
        <dbReference type="ARBA" id="ARBA00022723"/>
    </source>
</evidence>
<keyword evidence="2" id="KW-0479">Metal-binding</keyword>